<dbReference type="GO" id="GO:0008270">
    <property type="term" value="F:zinc ion binding"/>
    <property type="evidence" value="ECO:0007669"/>
    <property type="project" value="UniProtKB-UniRule"/>
</dbReference>
<reference evidence="18 19" key="1">
    <citation type="submission" date="2016-11" db="EMBL/GenBank/DDBJ databases">
        <authorList>
            <person name="Jaros S."/>
            <person name="Januszkiewicz K."/>
            <person name="Wedrychowicz H."/>
        </authorList>
    </citation>
    <scope>NUCLEOTIDE SEQUENCE [LARGE SCALE GENOMIC DNA]</scope>
    <source>
        <strain evidence="18 19">DSM 15692</strain>
    </source>
</reference>
<dbReference type="Gene3D" id="3.20.190.10">
    <property type="entry name" value="MutM-like, N-terminal"/>
    <property type="match status" value="1"/>
</dbReference>
<keyword evidence="12 15" id="KW-0511">Multifunctional enzyme</keyword>
<sequence>MPELPEVESVKRGLNQMVKGETVAEVTVLWPRIIESPDVETFKSTLQNQTIEEVKRRGKFLLFYLTDDVLISHLRMEGKYQLIEPTPLREMTPNSKHTHVVFHLKSGKELRYLDVRKFGRMSLVPRGKEFQHKSLAKLGPEPTKEDFSFEKMQAFLSRRTKAIKGVLLDQQVVVGVGNIYADEILYRAKIHPLTPAKQLTESEQVRLHEAIIFILDEAVKNGGTTIRTYQNAFGDIGTFQNHLKMYGKENQACEACGTMIEKIKVAGRGTHYCPVCQPLKG</sequence>
<evidence type="ECO:0000256" key="9">
    <source>
        <dbReference type="ARBA" id="ARBA00023125"/>
    </source>
</evidence>
<proteinExistence type="inferred from homology"/>
<dbReference type="Proteomes" id="UP000184128">
    <property type="component" value="Unassembled WGS sequence"/>
</dbReference>
<comment type="subunit">
    <text evidence="3 15">Monomer.</text>
</comment>
<feature type="domain" description="FPG-type" evidence="16">
    <location>
        <begin position="244"/>
        <end position="278"/>
    </location>
</feature>
<evidence type="ECO:0000256" key="6">
    <source>
        <dbReference type="ARBA" id="ARBA00022771"/>
    </source>
</evidence>
<dbReference type="GO" id="GO:0003690">
    <property type="term" value="F:double-stranded DNA binding"/>
    <property type="evidence" value="ECO:0007669"/>
    <property type="project" value="UniProtKB-ARBA"/>
</dbReference>
<comment type="catalytic activity">
    <reaction evidence="1 15">
        <text>Hydrolysis of DNA containing ring-opened 7-methylguanine residues, releasing 2,6-diamino-4-hydroxy-5-(N-methyl)formamidopyrimidine.</text>
        <dbReference type="EC" id="3.2.2.23"/>
    </reaction>
</comment>
<dbReference type="PANTHER" id="PTHR22993:SF9">
    <property type="entry name" value="FORMAMIDOPYRIMIDINE-DNA GLYCOSYLASE"/>
    <property type="match status" value="1"/>
</dbReference>
<dbReference type="EC" id="4.2.99.18" evidence="15"/>
<dbReference type="EMBL" id="FQUF01000020">
    <property type="protein sequence ID" value="SHE91389.1"/>
    <property type="molecule type" value="Genomic_DNA"/>
</dbReference>
<evidence type="ECO:0000313" key="18">
    <source>
        <dbReference type="EMBL" id="SHE91389.1"/>
    </source>
</evidence>
<name>A0A1M4XCT7_9LACT</name>
<dbReference type="InterPro" id="IPR035937">
    <property type="entry name" value="FPG_N"/>
</dbReference>
<dbReference type="RefSeq" id="WP_073298169.1">
    <property type="nucleotide sequence ID" value="NZ_FQUF01000020.1"/>
</dbReference>
<evidence type="ECO:0000256" key="11">
    <source>
        <dbReference type="ARBA" id="ARBA00023239"/>
    </source>
</evidence>
<evidence type="ECO:0000256" key="1">
    <source>
        <dbReference type="ARBA" id="ARBA00001668"/>
    </source>
</evidence>
<evidence type="ECO:0000256" key="12">
    <source>
        <dbReference type="ARBA" id="ARBA00023268"/>
    </source>
</evidence>
<dbReference type="NCBIfam" id="NF002211">
    <property type="entry name" value="PRK01103.1"/>
    <property type="match status" value="1"/>
</dbReference>
<evidence type="ECO:0000256" key="2">
    <source>
        <dbReference type="ARBA" id="ARBA00009409"/>
    </source>
</evidence>
<evidence type="ECO:0000256" key="10">
    <source>
        <dbReference type="ARBA" id="ARBA00023204"/>
    </source>
</evidence>
<dbReference type="Pfam" id="PF06827">
    <property type="entry name" value="zf-FPG_IleRS"/>
    <property type="match status" value="1"/>
</dbReference>
<evidence type="ECO:0000256" key="14">
    <source>
        <dbReference type="ARBA" id="ARBA00044632"/>
    </source>
</evidence>
<evidence type="ECO:0000256" key="7">
    <source>
        <dbReference type="ARBA" id="ARBA00022801"/>
    </source>
</evidence>
<evidence type="ECO:0000256" key="13">
    <source>
        <dbReference type="ARBA" id="ARBA00023295"/>
    </source>
</evidence>
<dbReference type="PROSITE" id="PS51066">
    <property type="entry name" value="ZF_FPG_2"/>
    <property type="match status" value="1"/>
</dbReference>
<keyword evidence="10 15" id="KW-0234">DNA repair</keyword>
<dbReference type="AlphaFoldDB" id="A0A1M4XCT7"/>
<dbReference type="STRING" id="1121025.SAMN02745249_01421"/>
<feature type="domain" description="Formamidopyrimidine-DNA glycosylase catalytic" evidence="17">
    <location>
        <begin position="2"/>
        <end position="119"/>
    </location>
</feature>
<evidence type="ECO:0000256" key="8">
    <source>
        <dbReference type="ARBA" id="ARBA00022833"/>
    </source>
</evidence>
<evidence type="ECO:0000256" key="4">
    <source>
        <dbReference type="ARBA" id="ARBA00022723"/>
    </source>
</evidence>
<keyword evidence="5 15" id="KW-0227">DNA damage</keyword>
<comment type="cofactor">
    <cofactor evidence="15">
        <name>Zn(2+)</name>
        <dbReference type="ChEBI" id="CHEBI:29105"/>
    </cofactor>
    <text evidence="15">Binds 1 zinc ion per subunit.</text>
</comment>
<protein>
    <recommendedName>
        <fullName evidence="15">Formamidopyrimidine-DNA glycosylase</fullName>
        <shortName evidence="15">Fapy-DNA glycosylase</shortName>
        <ecNumber evidence="15">3.2.2.23</ecNumber>
    </recommendedName>
    <alternativeName>
        <fullName evidence="15">DNA-(apurinic or apyrimidinic site) lyase MutM</fullName>
        <shortName evidence="15">AP lyase MutM</shortName>
        <ecNumber evidence="15">4.2.99.18</ecNumber>
    </alternativeName>
</protein>
<dbReference type="Pfam" id="PF01149">
    <property type="entry name" value="Fapy_DNA_glyco"/>
    <property type="match status" value="1"/>
</dbReference>
<dbReference type="FunFam" id="1.10.8.50:FF:000003">
    <property type="entry name" value="Formamidopyrimidine-DNA glycosylase"/>
    <property type="match status" value="1"/>
</dbReference>
<dbReference type="PROSITE" id="PS01242">
    <property type="entry name" value="ZF_FPG_1"/>
    <property type="match status" value="1"/>
</dbReference>
<dbReference type="NCBIfam" id="TIGR00577">
    <property type="entry name" value="fpg"/>
    <property type="match status" value="1"/>
</dbReference>
<feature type="binding site" evidence="15">
    <location>
        <position position="97"/>
    </location>
    <ligand>
        <name>DNA</name>
        <dbReference type="ChEBI" id="CHEBI:16991"/>
    </ligand>
</feature>
<dbReference type="InterPro" id="IPR012319">
    <property type="entry name" value="FPG_cat"/>
</dbReference>
<dbReference type="SUPFAM" id="SSF46946">
    <property type="entry name" value="S13-like H2TH domain"/>
    <property type="match status" value="1"/>
</dbReference>
<comment type="function">
    <text evidence="15">Involved in base excision repair of DNA damaged by oxidation or by mutagenic agents. Acts as DNA glycosylase that recognizes and removes damaged bases. Has a preference for oxidized purines, such as 7,8-dihydro-8-oxoguanine (8-oxoG). Has AP (apurinic/apyrimidinic) lyase activity and introduces nicks in the DNA strand. Cleaves the DNA backbone by beta-delta elimination to generate a single-strand break at the site of the removed base with both 3'- and 5'-phosphates.</text>
</comment>
<feature type="binding site" evidence="15">
    <location>
        <position position="159"/>
    </location>
    <ligand>
        <name>DNA</name>
        <dbReference type="ChEBI" id="CHEBI:16991"/>
    </ligand>
</feature>
<dbReference type="InterPro" id="IPR020629">
    <property type="entry name" value="FPG_Glyclase"/>
</dbReference>
<evidence type="ECO:0000259" key="17">
    <source>
        <dbReference type="PROSITE" id="PS51068"/>
    </source>
</evidence>
<dbReference type="SMART" id="SM01232">
    <property type="entry name" value="H2TH"/>
    <property type="match status" value="1"/>
</dbReference>
<keyword evidence="4 15" id="KW-0479">Metal-binding</keyword>
<evidence type="ECO:0000313" key="19">
    <source>
        <dbReference type="Proteomes" id="UP000184128"/>
    </source>
</evidence>
<dbReference type="EC" id="3.2.2.23" evidence="15"/>
<comment type="catalytic activity">
    <reaction evidence="14 15">
        <text>2'-deoxyribonucleotide-(2'-deoxyribose 5'-phosphate)-2'-deoxyribonucleotide-DNA = a 3'-end 2'-deoxyribonucleotide-(2,3-dehydro-2,3-deoxyribose 5'-phosphate)-DNA + a 5'-end 5'-phospho-2'-deoxyribonucleoside-DNA + H(+)</text>
        <dbReference type="Rhea" id="RHEA:66592"/>
        <dbReference type="Rhea" id="RHEA-COMP:13180"/>
        <dbReference type="Rhea" id="RHEA-COMP:16897"/>
        <dbReference type="Rhea" id="RHEA-COMP:17067"/>
        <dbReference type="ChEBI" id="CHEBI:15378"/>
        <dbReference type="ChEBI" id="CHEBI:136412"/>
        <dbReference type="ChEBI" id="CHEBI:157695"/>
        <dbReference type="ChEBI" id="CHEBI:167181"/>
        <dbReference type="EC" id="4.2.99.18"/>
    </reaction>
</comment>
<keyword evidence="6 15" id="KW-0863">Zinc-finger</keyword>
<dbReference type="SUPFAM" id="SSF57716">
    <property type="entry name" value="Glucocorticoid receptor-like (DNA-binding domain)"/>
    <property type="match status" value="1"/>
</dbReference>
<dbReference type="GO" id="GO:0034039">
    <property type="term" value="F:8-oxo-7,8-dihydroguanine DNA N-glycosylase activity"/>
    <property type="evidence" value="ECO:0007669"/>
    <property type="project" value="TreeGrafter"/>
</dbReference>
<evidence type="ECO:0000256" key="5">
    <source>
        <dbReference type="ARBA" id="ARBA00022763"/>
    </source>
</evidence>
<dbReference type="CDD" id="cd08966">
    <property type="entry name" value="EcFpg-like_N"/>
    <property type="match status" value="1"/>
</dbReference>
<feature type="active site" description="Proton donor; for delta-elimination activity" evidence="15">
    <location>
        <position position="268"/>
    </location>
</feature>
<dbReference type="Pfam" id="PF06831">
    <property type="entry name" value="H2TH"/>
    <property type="match status" value="1"/>
</dbReference>
<dbReference type="Gene3D" id="1.10.8.50">
    <property type="match status" value="1"/>
</dbReference>
<feature type="active site" description="Proton donor; for beta-elimination activity" evidence="15">
    <location>
        <position position="59"/>
    </location>
</feature>
<dbReference type="SMART" id="SM00898">
    <property type="entry name" value="Fapy_DNA_glyco"/>
    <property type="match status" value="1"/>
</dbReference>
<dbReference type="GO" id="GO:0003684">
    <property type="term" value="F:damaged DNA binding"/>
    <property type="evidence" value="ECO:0007669"/>
    <property type="project" value="InterPro"/>
</dbReference>
<dbReference type="GO" id="GO:0006284">
    <property type="term" value="P:base-excision repair"/>
    <property type="evidence" value="ECO:0007669"/>
    <property type="project" value="InterPro"/>
</dbReference>
<keyword evidence="11 15" id="KW-0456">Lyase</keyword>
<dbReference type="InterPro" id="IPR010979">
    <property type="entry name" value="Ribosomal_uS13-like_H2TH"/>
</dbReference>
<dbReference type="OrthoDB" id="9800855at2"/>
<dbReference type="InterPro" id="IPR015887">
    <property type="entry name" value="DNA_glyclase_Znf_dom_DNA_BS"/>
</dbReference>
<evidence type="ECO:0000259" key="16">
    <source>
        <dbReference type="PROSITE" id="PS51066"/>
    </source>
</evidence>
<keyword evidence="13 15" id="KW-0326">Glycosidase</keyword>
<feature type="binding site" evidence="15">
    <location>
        <position position="116"/>
    </location>
    <ligand>
        <name>DNA</name>
        <dbReference type="ChEBI" id="CHEBI:16991"/>
    </ligand>
</feature>
<comment type="similarity">
    <text evidence="2 15">Belongs to the FPG family.</text>
</comment>
<keyword evidence="9 15" id="KW-0238">DNA-binding</keyword>
<gene>
    <name evidence="15" type="primary">mutM</name>
    <name evidence="15" type="synonym">fpg</name>
    <name evidence="18" type="ORF">SAMN02745249_01421</name>
</gene>
<evidence type="ECO:0000256" key="15">
    <source>
        <dbReference type="HAMAP-Rule" id="MF_00103"/>
    </source>
</evidence>
<dbReference type="InterPro" id="IPR000214">
    <property type="entry name" value="Znf_DNA_glyclase/AP_lyase"/>
</dbReference>
<organism evidence="18 19">
    <name type="scientific">Atopostipes suicloacalis DSM 15692</name>
    <dbReference type="NCBI Taxonomy" id="1121025"/>
    <lineage>
        <taxon>Bacteria</taxon>
        <taxon>Bacillati</taxon>
        <taxon>Bacillota</taxon>
        <taxon>Bacilli</taxon>
        <taxon>Lactobacillales</taxon>
        <taxon>Carnobacteriaceae</taxon>
        <taxon>Atopostipes</taxon>
    </lineage>
</organism>
<dbReference type="PROSITE" id="PS51068">
    <property type="entry name" value="FPG_CAT"/>
    <property type="match status" value="1"/>
</dbReference>
<keyword evidence="8 15" id="KW-0862">Zinc</keyword>
<keyword evidence="19" id="KW-1185">Reference proteome</keyword>
<feature type="active site" description="Schiff-base intermediate with DNA" evidence="15">
    <location>
        <position position="2"/>
    </location>
</feature>
<evidence type="ECO:0000256" key="3">
    <source>
        <dbReference type="ARBA" id="ARBA00011245"/>
    </source>
</evidence>
<dbReference type="HAMAP" id="MF_00103">
    <property type="entry name" value="Fapy_DNA_glycosyl"/>
    <property type="match status" value="1"/>
</dbReference>
<dbReference type="InterPro" id="IPR010663">
    <property type="entry name" value="Znf_FPG/IleRS"/>
</dbReference>
<dbReference type="SUPFAM" id="SSF81624">
    <property type="entry name" value="N-terminal domain of MutM-like DNA repair proteins"/>
    <property type="match status" value="1"/>
</dbReference>
<keyword evidence="7 15" id="KW-0378">Hydrolase</keyword>
<feature type="active site" description="Proton donor" evidence="15">
    <location>
        <position position="3"/>
    </location>
</feature>
<dbReference type="GO" id="GO:0140078">
    <property type="term" value="F:class I DNA-(apurinic or apyrimidinic site) endonuclease activity"/>
    <property type="evidence" value="ECO:0007669"/>
    <property type="project" value="UniProtKB-EC"/>
</dbReference>
<dbReference type="InterPro" id="IPR015886">
    <property type="entry name" value="H2TH_FPG"/>
</dbReference>
<dbReference type="PANTHER" id="PTHR22993">
    <property type="entry name" value="FORMAMIDOPYRIMIDINE-DNA GLYCOSYLASE"/>
    <property type="match status" value="1"/>
</dbReference>
<accession>A0A1M4XCT7</accession>